<sequence length="85" mass="9266">VQNMAPGNHVKESAVRSLITIGCRDNAKPKSIDPNAIRLLTALTNALTTETLFRAAQHARREGRSLVTLSDLQHTLPSIMLDFSA</sequence>
<evidence type="ECO:0000256" key="4">
    <source>
        <dbReference type="ARBA" id="ARBA00023204"/>
    </source>
</evidence>
<keyword evidence="2" id="KW-0227">DNA damage</keyword>
<dbReference type="OMA" id="MTMHIKQ"/>
<dbReference type="Pfam" id="PF09415">
    <property type="entry name" value="CENP-X"/>
    <property type="match status" value="1"/>
</dbReference>
<organism evidence="5 6">
    <name type="scientific">Haemonchus contortus</name>
    <name type="common">Barber pole worm</name>
    <dbReference type="NCBI Taxonomy" id="6289"/>
    <lineage>
        <taxon>Eukaryota</taxon>
        <taxon>Metazoa</taxon>
        <taxon>Ecdysozoa</taxon>
        <taxon>Nematoda</taxon>
        <taxon>Chromadorea</taxon>
        <taxon>Rhabditida</taxon>
        <taxon>Rhabditina</taxon>
        <taxon>Rhabditomorpha</taxon>
        <taxon>Strongyloidea</taxon>
        <taxon>Trichostrongylidae</taxon>
        <taxon>Haemonchus</taxon>
    </lineage>
</organism>
<dbReference type="GO" id="GO:0051382">
    <property type="term" value="P:kinetochore assembly"/>
    <property type="evidence" value="ECO:0007669"/>
    <property type="project" value="InterPro"/>
</dbReference>
<dbReference type="AlphaFoldDB" id="A0A7I4YID0"/>
<evidence type="ECO:0000256" key="2">
    <source>
        <dbReference type="ARBA" id="ARBA00022763"/>
    </source>
</evidence>
<dbReference type="WBParaSite" id="HCON_00105575-00001">
    <property type="protein sequence ID" value="HCON_00105575-00001"/>
    <property type="gene ID" value="HCON_00105575"/>
</dbReference>
<name>A0A7I4YID0_HAECO</name>
<dbReference type="Gene3D" id="6.10.130.30">
    <property type="match status" value="1"/>
</dbReference>
<dbReference type="SUPFAM" id="SSF47113">
    <property type="entry name" value="Histone-fold"/>
    <property type="match status" value="1"/>
</dbReference>
<accession>A0A7I4YID0</accession>
<protein>
    <submittedName>
        <fullName evidence="6">Centromere protein X</fullName>
    </submittedName>
</protein>
<reference evidence="6" key="1">
    <citation type="submission" date="2020-12" db="UniProtKB">
        <authorList>
            <consortium name="WormBaseParasite"/>
        </authorList>
    </citation>
    <scope>IDENTIFICATION</scope>
    <source>
        <strain evidence="6">MHco3</strain>
    </source>
</reference>
<keyword evidence="3" id="KW-0238">DNA-binding</keyword>
<dbReference type="GO" id="GO:0046982">
    <property type="term" value="F:protein heterodimerization activity"/>
    <property type="evidence" value="ECO:0007669"/>
    <property type="project" value="InterPro"/>
</dbReference>
<dbReference type="GO" id="GO:0006281">
    <property type="term" value="P:DNA repair"/>
    <property type="evidence" value="ECO:0007669"/>
    <property type="project" value="UniProtKB-KW"/>
</dbReference>
<evidence type="ECO:0000313" key="6">
    <source>
        <dbReference type="WBParaSite" id="HCON_00105575-00001"/>
    </source>
</evidence>
<dbReference type="InterPro" id="IPR009072">
    <property type="entry name" value="Histone-fold"/>
</dbReference>
<evidence type="ECO:0000256" key="3">
    <source>
        <dbReference type="ARBA" id="ARBA00023125"/>
    </source>
</evidence>
<dbReference type="CDD" id="cd22921">
    <property type="entry name" value="HFD_CENP-X"/>
    <property type="match status" value="1"/>
</dbReference>
<dbReference type="InterPro" id="IPR018552">
    <property type="entry name" value="CENP-X"/>
</dbReference>
<evidence type="ECO:0000313" key="5">
    <source>
        <dbReference type="Proteomes" id="UP000025227"/>
    </source>
</evidence>
<comment type="similarity">
    <text evidence="1">Belongs to the CENP-X/MHF2 family.</text>
</comment>
<keyword evidence="5" id="KW-1185">Reference proteome</keyword>
<dbReference type="GO" id="GO:0003677">
    <property type="term" value="F:DNA binding"/>
    <property type="evidence" value="ECO:0007669"/>
    <property type="project" value="UniProtKB-KW"/>
</dbReference>
<keyword evidence="4" id="KW-0234">DNA repair</keyword>
<proteinExistence type="inferred from homology"/>
<dbReference type="OrthoDB" id="2500381at2759"/>
<dbReference type="Proteomes" id="UP000025227">
    <property type="component" value="Unplaced"/>
</dbReference>
<evidence type="ECO:0000256" key="1">
    <source>
        <dbReference type="ARBA" id="ARBA00009359"/>
    </source>
</evidence>